<proteinExistence type="predicted"/>
<keyword evidence="2" id="KW-1185">Reference proteome</keyword>
<evidence type="ECO:0000313" key="1">
    <source>
        <dbReference type="EMBL" id="MST67161.1"/>
    </source>
</evidence>
<protein>
    <recommendedName>
        <fullName evidence="3">VWFA domain-containing protein</fullName>
    </recommendedName>
</protein>
<dbReference type="Gene3D" id="3.40.50.410">
    <property type="entry name" value="von Willebrand factor, type A domain"/>
    <property type="match status" value="1"/>
</dbReference>
<evidence type="ECO:0000313" key="2">
    <source>
        <dbReference type="Proteomes" id="UP000440513"/>
    </source>
</evidence>
<gene>
    <name evidence="1" type="ORF">FYJ57_10630</name>
</gene>
<comment type="caution">
    <text evidence="1">The sequence shown here is derived from an EMBL/GenBank/DDBJ whole genome shotgun (WGS) entry which is preliminary data.</text>
</comment>
<evidence type="ECO:0008006" key="3">
    <source>
        <dbReference type="Google" id="ProtNLM"/>
    </source>
</evidence>
<dbReference type="RefSeq" id="WP_154432609.1">
    <property type="nucleotide sequence ID" value="NZ_VUMS01000019.1"/>
</dbReference>
<sequence>MKNDLTELVFILDRSGSMRGLEGDTIGGFNAMIDRQKQQEGEAYVSTILFDNFSEVLHDRVKLSEIGVMTEKDYTVRGCTALMDAIGGVIHHIGNIHKYARPEDVPAHTIFVITTDGMENASRRYSSEMVKRMIEREKQKYGWEFIFMAANIDAAETAACFGIDEQHAVNYHADSIGTKNVYEAVSEAVSQVRNARPLSGSWRAKADQDYNERKHVG</sequence>
<accession>A0A7X2TLD1</accession>
<dbReference type="InterPro" id="IPR036465">
    <property type="entry name" value="vWFA_dom_sf"/>
</dbReference>
<dbReference type="SUPFAM" id="SSF53300">
    <property type="entry name" value="vWA-like"/>
    <property type="match status" value="1"/>
</dbReference>
<reference evidence="1 2" key="1">
    <citation type="submission" date="2019-08" db="EMBL/GenBank/DDBJ databases">
        <title>In-depth cultivation of the pig gut microbiome towards novel bacterial diversity and tailored functional studies.</title>
        <authorList>
            <person name="Wylensek D."/>
            <person name="Hitch T.C.A."/>
            <person name="Clavel T."/>
        </authorList>
    </citation>
    <scope>NUCLEOTIDE SEQUENCE [LARGE SCALE GENOMIC DNA]</scope>
    <source>
        <strain evidence="1 2">BSM-380-WT-5A</strain>
    </source>
</reference>
<name>A0A7X2TLD1_9FIRM</name>
<organism evidence="1 2">
    <name type="scientific">Oliverpabstia intestinalis</name>
    <dbReference type="NCBI Taxonomy" id="2606633"/>
    <lineage>
        <taxon>Bacteria</taxon>
        <taxon>Bacillati</taxon>
        <taxon>Bacillota</taxon>
        <taxon>Clostridia</taxon>
        <taxon>Lachnospirales</taxon>
        <taxon>Lachnospiraceae</taxon>
        <taxon>Oliverpabstia</taxon>
    </lineage>
</organism>
<dbReference type="Proteomes" id="UP000440513">
    <property type="component" value="Unassembled WGS sequence"/>
</dbReference>
<dbReference type="AlphaFoldDB" id="A0A7X2TLD1"/>
<dbReference type="EMBL" id="VUMS01000019">
    <property type="protein sequence ID" value="MST67161.1"/>
    <property type="molecule type" value="Genomic_DNA"/>
</dbReference>